<comment type="caution">
    <text evidence="2">The sequence shown here is derived from an EMBL/GenBank/DDBJ whole genome shotgun (WGS) entry which is preliminary data.</text>
</comment>
<proteinExistence type="predicted"/>
<feature type="region of interest" description="Disordered" evidence="1">
    <location>
        <begin position="57"/>
        <end position="93"/>
    </location>
</feature>
<evidence type="ECO:0000313" key="2">
    <source>
        <dbReference type="EMBL" id="KAH9294544.1"/>
    </source>
</evidence>
<dbReference type="AlphaFoldDB" id="A0AA38CBS4"/>
<sequence>MMCLAGADTAEELGVSATGAVDGPALVAVGEILPLGVEAPDLSDGEEAGDDGVVVGVAGGDDDEDGGEDGVSFGDGEGEVASSGAATDGVTGEAAGAAMRDAINADTNTTQII</sequence>
<dbReference type="Proteomes" id="UP000824469">
    <property type="component" value="Unassembled WGS sequence"/>
</dbReference>
<feature type="non-terminal residue" evidence="2">
    <location>
        <position position="113"/>
    </location>
</feature>
<gene>
    <name evidence="2" type="ORF">KI387_040252</name>
</gene>
<evidence type="ECO:0000256" key="1">
    <source>
        <dbReference type="SAM" id="MobiDB-lite"/>
    </source>
</evidence>
<keyword evidence="3" id="KW-1185">Reference proteome</keyword>
<evidence type="ECO:0000313" key="3">
    <source>
        <dbReference type="Proteomes" id="UP000824469"/>
    </source>
</evidence>
<reference evidence="2 3" key="1">
    <citation type="journal article" date="2021" name="Nat. Plants">
        <title>The Taxus genome provides insights into paclitaxel biosynthesis.</title>
        <authorList>
            <person name="Xiong X."/>
            <person name="Gou J."/>
            <person name="Liao Q."/>
            <person name="Li Y."/>
            <person name="Zhou Q."/>
            <person name="Bi G."/>
            <person name="Li C."/>
            <person name="Du R."/>
            <person name="Wang X."/>
            <person name="Sun T."/>
            <person name="Guo L."/>
            <person name="Liang H."/>
            <person name="Lu P."/>
            <person name="Wu Y."/>
            <person name="Zhang Z."/>
            <person name="Ro D.K."/>
            <person name="Shang Y."/>
            <person name="Huang S."/>
            <person name="Yan J."/>
        </authorList>
    </citation>
    <scope>NUCLEOTIDE SEQUENCE [LARGE SCALE GENOMIC DNA]</scope>
    <source>
        <strain evidence="2">Ta-2019</strain>
    </source>
</reference>
<protein>
    <submittedName>
        <fullName evidence="2">Uncharacterized protein</fullName>
    </submittedName>
</protein>
<accession>A0AA38CBS4</accession>
<dbReference type="EMBL" id="JAHRHJ020000031">
    <property type="protein sequence ID" value="KAH9294544.1"/>
    <property type="molecule type" value="Genomic_DNA"/>
</dbReference>
<organism evidence="2 3">
    <name type="scientific">Taxus chinensis</name>
    <name type="common">Chinese yew</name>
    <name type="synonym">Taxus wallichiana var. chinensis</name>
    <dbReference type="NCBI Taxonomy" id="29808"/>
    <lineage>
        <taxon>Eukaryota</taxon>
        <taxon>Viridiplantae</taxon>
        <taxon>Streptophyta</taxon>
        <taxon>Embryophyta</taxon>
        <taxon>Tracheophyta</taxon>
        <taxon>Spermatophyta</taxon>
        <taxon>Pinopsida</taxon>
        <taxon>Pinidae</taxon>
        <taxon>Conifers II</taxon>
        <taxon>Cupressales</taxon>
        <taxon>Taxaceae</taxon>
        <taxon>Taxus</taxon>
    </lineage>
</organism>
<name>A0AA38CBS4_TAXCH</name>